<dbReference type="Gene3D" id="1.20.1070.10">
    <property type="entry name" value="Rhodopsin 7-helix transmembrane proteins"/>
    <property type="match status" value="1"/>
</dbReference>
<accession>A0AAN5DGX7</accession>
<dbReference type="Pfam" id="PF10324">
    <property type="entry name" value="7TM_GPCR_Srw"/>
    <property type="match status" value="1"/>
</dbReference>
<protein>
    <recommendedName>
        <fullName evidence="6">G-protein coupled receptors family 1 profile domain-containing protein</fullName>
    </recommendedName>
</protein>
<dbReference type="SUPFAM" id="SSF81321">
    <property type="entry name" value="Family A G protein-coupled receptor-like"/>
    <property type="match status" value="1"/>
</dbReference>
<dbReference type="AlphaFoldDB" id="A0AAN5DGX7"/>
<feature type="non-terminal residue" evidence="7">
    <location>
        <position position="150"/>
    </location>
</feature>
<name>A0AAN5DGX7_9BILA</name>
<dbReference type="PANTHER" id="PTHR46273">
    <property type="entry name" value="MYOSUPPRESSIN RECEPTOR 1, ISOFORM B-RELATED"/>
    <property type="match status" value="1"/>
</dbReference>
<dbReference type="GO" id="GO:0005886">
    <property type="term" value="C:plasma membrane"/>
    <property type="evidence" value="ECO:0007669"/>
    <property type="project" value="TreeGrafter"/>
</dbReference>
<comment type="caution">
    <text evidence="7">The sequence shown here is derived from an EMBL/GenBank/DDBJ whole genome shotgun (WGS) entry which is preliminary data.</text>
</comment>
<dbReference type="InterPro" id="IPR053219">
    <property type="entry name" value="GPCR_Dmsr-1"/>
</dbReference>
<dbReference type="PANTHER" id="PTHR46273:SF14">
    <property type="entry name" value="G-PROTEIN COUPLED RECEPTOR DMSR-1"/>
    <property type="match status" value="1"/>
</dbReference>
<sequence length="150" mass="16899">MVYENDCLLLRITYLSTGLLFNFLPCILLVIFSGALAHRIRTVFSPSRLTVCEITSISSAESARSSRIILLIVLITFITDLPGAIICVLVSFMADRFRSDVANKVESLIATLVMIARAWNLVIHVCVSRRFREVEKDYKMSLVVKLSDKQ</sequence>
<dbReference type="GO" id="GO:0008528">
    <property type="term" value="F:G protein-coupled peptide receptor activity"/>
    <property type="evidence" value="ECO:0007669"/>
    <property type="project" value="InterPro"/>
</dbReference>
<feature type="transmembrane region" description="Helical" evidence="5">
    <location>
        <begin position="68"/>
        <end position="93"/>
    </location>
</feature>
<evidence type="ECO:0000256" key="4">
    <source>
        <dbReference type="ARBA" id="ARBA00023136"/>
    </source>
</evidence>
<keyword evidence="8" id="KW-1185">Reference proteome</keyword>
<evidence type="ECO:0000256" key="2">
    <source>
        <dbReference type="ARBA" id="ARBA00022692"/>
    </source>
</evidence>
<dbReference type="Proteomes" id="UP001328107">
    <property type="component" value="Unassembled WGS sequence"/>
</dbReference>
<dbReference type="InterPro" id="IPR017452">
    <property type="entry name" value="GPCR_Rhodpsn_7TM"/>
</dbReference>
<feature type="domain" description="G-protein coupled receptors family 1 profile" evidence="6">
    <location>
        <begin position="1"/>
        <end position="124"/>
    </location>
</feature>
<comment type="subcellular location">
    <subcellularLocation>
        <location evidence="1">Membrane</location>
    </subcellularLocation>
</comment>
<gene>
    <name evidence="7" type="ORF">PMAYCL1PPCAC_31749</name>
</gene>
<keyword evidence="4 5" id="KW-0472">Membrane</keyword>
<feature type="transmembrane region" description="Helical" evidence="5">
    <location>
        <begin position="108"/>
        <end position="127"/>
    </location>
</feature>
<organism evidence="7 8">
    <name type="scientific">Pristionchus mayeri</name>
    <dbReference type="NCBI Taxonomy" id="1317129"/>
    <lineage>
        <taxon>Eukaryota</taxon>
        <taxon>Metazoa</taxon>
        <taxon>Ecdysozoa</taxon>
        <taxon>Nematoda</taxon>
        <taxon>Chromadorea</taxon>
        <taxon>Rhabditida</taxon>
        <taxon>Rhabditina</taxon>
        <taxon>Diplogasteromorpha</taxon>
        <taxon>Diplogasteroidea</taxon>
        <taxon>Neodiplogasteridae</taxon>
        <taxon>Pristionchus</taxon>
    </lineage>
</organism>
<reference evidence="8" key="1">
    <citation type="submission" date="2022-10" db="EMBL/GenBank/DDBJ databases">
        <title>Genome assembly of Pristionchus species.</title>
        <authorList>
            <person name="Yoshida K."/>
            <person name="Sommer R.J."/>
        </authorList>
    </citation>
    <scope>NUCLEOTIDE SEQUENCE [LARGE SCALE GENOMIC DNA]</scope>
    <source>
        <strain evidence="8">RS5460</strain>
    </source>
</reference>
<evidence type="ECO:0000256" key="5">
    <source>
        <dbReference type="SAM" id="Phobius"/>
    </source>
</evidence>
<dbReference type="EMBL" id="BTRK01000006">
    <property type="protein sequence ID" value="GMR61554.1"/>
    <property type="molecule type" value="Genomic_DNA"/>
</dbReference>
<evidence type="ECO:0000256" key="3">
    <source>
        <dbReference type="ARBA" id="ARBA00022989"/>
    </source>
</evidence>
<evidence type="ECO:0000256" key="1">
    <source>
        <dbReference type="ARBA" id="ARBA00004370"/>
    </source>
</evidence>
<evidence type="ECO:0000259" key="6">
    <source>
        <dbReference type="PROSITE" id="PS50262"/>
    </source>
</evidence>
<keyword evidence="2 5" id="KW-0812">Transmembrane</keyword>
<proteinExistence type="predicted"/>
<dbReference type="InterPro" id="IPR019427">
    <property type="entry name" value="7TM_GPCR_serpentine_rcpt_Srw"/>
</dbReference>
<keyword evidence="3 5" id="KW-1133">Transmembrane helix</keyword>
<dbReference type="PROSITE" id="PS50262">
    <property type="entry name" value="G_PROTEIN_RECEP_F1_2"/>
    <property type="match status" value="1"/>
</dbReference>
<feature type="transmembrane region" description="Helical" evidence="5">
    <location>
        <begin position="12"/>
        <end position="37"/>
    </location>
</feature>
<evidence type="ECO:0000313" key="7">
    <source>
        <dbReference type="EMBL" id="GMR61554.1"/>
    </source>
</evidence>
<evidence type="ECO:0000313" key="8">
    <source>
        <dbReference type="Proteomes" id="UP001328107"/>
    </source>
</evidence>